<feature type="compositionally biased region" description="Polar residues" evidence="1">
    <location>
        <begin position="570"/>
        <end position="580"/>
    </location>
</feature>
<protein>
    <submittedName>
        <fullName evidence="2">COM1 regulatory protein</fullName>
    </submittedName>
</protein>
<evidence type="ECO:0000313" key="3">
    <source>
        <dbReference type="Proteomes" id="UP000236621"/>
    </source>
</evidence>
<dbReference type="AlphaFoldDB" id="A0A2K3QBU7"/>
<sequence>MNSLKVPESGLLLDGSSGGDSSLPPQAFVLSLNDDVIADMIQSARNGDDLHVAFGGEPTLHYGTRSHQISPLPDGGTVDLYLTKPFESTRRAERLPQTGSLFQRPKPPLLMQKKKPIQTVKEADPQPKPTSSSSKASASSGLDSDIEALQNGLAAHDAARDRAHLVAKVPSKNASAKVKNKLWAGYNASPTSMPTSPALPTARSPSSTPVLSASQQVMERKKEQRVVLVHELAVKDRTAEYLREKWTGKDAEFSSTLEKMAEFLPETKKWAMKKSCWKELDVWKYDYTSRDARQTAIDNAIRQYDKQRLSSSEVEWQRLLPKEERGKGKCLSRLQANLAKGPAQPASKAKAQKADDSSGSKDDGDSDKANAGGESMSRSSSNPLPKPKKPSAQDAQAKRLLGNSKAKAAVQKPSTTKAKAGGKATGARVLSAAIIENSDSSGDEALMDKAKAKSNPEAKAKAKAKAAPAPAPAPVPVQPKDTVVVNTKQLNLAPPAKQPRQQQPTKRPREDDDSSSSSGTPLSKRIKAKQPLPVSVSKPRKSNVGPPSRNAGTSSSFKTTKNTSPTKSSPLASSPPTNASELDESTPPAPKKRKAEGEGKPAGVKRRMVETVPTDVMTKASKFKAYYQKYEALHYEISALDEPPTEKLANLLDMRGRLQMMKKEIYKQCSPDRE</sequence>
<feature type="compositionally biased region" description="Low complexity" evidence="1">
    <location>
        <begin position="369"/>
        <end position="383"/>
    </location>
</feature>
<dbReference type="OrthoDB" id="2587563at2759"/>
<evidence type="ECO:0000313" key="2">
    <source>
        <dbReference type="EMBL" id="PNY25016.1"/>
    </source>
</evidence>
<feature type="compositionally biased region" description="Low complexity" evidence="1">
    <location>
        <begin position="131"/>
        <end position="140"/>
    </location>
</feature>
<feature type="compositionally biased region" description="Basic and acidic residues" evidence="1">
    <location>
        <begin position="446"/>
        <end position="460"/>
    </location>
</feature>
<feature type="region of interest" description="Disordered" evidence="1">
    <location>
        <begin position="90"/>
        <end position="142"/>
    </location>
</feature>
<accession>A0A2K3QBU7</accession>
<evidence type="ECO:0000256" key="1">
    <source>
        <dbReference type="SAM" id="MobiDB-lite"/>
    </source>
</evidence>
<keyword evidence="3" id="KW-1185">Reference proteome</keyword>
<organism evidence="2 3">
    <name type="scientific">Tolypocladium capitatum</name>
    <dbReference type="NCBI Taxonomy" id="45235"/>
    <lineage>
        <taxon>Eukaryota</taxon>
        <taxon>Fungi</taxon>
        <taxon>Dikarya</taxon>
        <taxon>Ascomycota</taxon>
        <taxon>Pezizomycotina</taxon>
        <taxon>Sordariomycetes</taxon>
        <taxon>Hypocreomycetidae</taxon>
        <taxon>Hypocreales</taxon>
        <taxon>Ophiocordycipitaceae</taxon>
        <taxon>Tolypocladium</taxon>
    </lineage>
</organism>
<proteinExistence type="predicted"/>
<feature type="compositionally biased region" description="Low complexity" evidence="1">
    <location>
        <begin position="415"/>
        <end position="427"/>
    </location>
</feature>
<feature type="region of interest" description="Disordered" evidence="1">
    <location>
        <begin position="338"/>
        <end position="607"/>
    </location>
</feature>
<dbReference type="Proteomes" id="UP000236621">
    <property type="component" value="Unassembled WGS sequence"/>
</dbReference>
<dbReference type="GO" id="GO:0016567">
    <property type="term" value="P:protein ubiquitination"/>
    <property type="evidence" value="ECO:0007669"/>
    <property type="project" value="UniProtKB-UniPathway"/>
</dbReference>
<feature type="compositionally biased region" description="Low complexity" evidence="1">
    <location>
        <begin position="553"/>
        <end position="569"/>
    </location>
</feature>
<feature type="compositionally biased region" description="Low complexity" evidence="1">
    <location>
        <begin position="493"/>
        <end position="505"/>
    </location>
</feature>
<feature type="compositionally biased region" description="Basic and acidic residues" evidence="1">
    <location>
        <begin position="352"/>
        <end position="368"/>
    </location>
</feature>
<feature type="region of interest" description="Disordered" evidence="1">
    <location>
        <begin position="190"/>
        <end position="209"/>
    </location>
</feature>
<dbReference type="UniPathway" id="UPA00143"/>
<name>A0A2K3QBU7_9HYPO</name>
<dbReference type="STRING" id="45235.A0A2K3QBU7"/>
<dbReference type="EMBL" id="NRSZ01000818">
    <property type="protein sequence ID" value="PNY25016.1"/>
    <property type="molecule type" value="Genomic_DNA"/>
</dbReference>
<gene>
    <name evidence="2" type="ORF">TCAP_05048</name>
</gene>
<feature type="compositionally biased region" description="Low complexity" evidence="1">
    <location>
        <begin position="339"/>
        <end position="349"/>
    </location>
</feature>
<comment type="caution">
    <text evidence="2">The sequence shown here is derived from an EMBL/GenBank/DDBJ whole genome shotgun (WGS) entry which is preliminary data.</text>
</comment>
<reference evidence="2 3" key="1">
    <citation type="submission" date="2017-08" db="EMBL/GenBank/DDBJ databases">
        <title>Harnessing the power of phylogenomics to disentangle the directionality and signatures of interkingdom host jumping in the parasitic fungal genus Tolypocladium.</title>
        <authorList>
            <person name="Quandt C.A."/>
            <person name="Patterson W."/>
            <person name="Spatafora J.W."/>
        </authorList>
    </citation>
    <scope>NUCLEOTIDE SEQUENCE [LARGE SCALE GENOMIC DNA]</scope>
    <source>
        <strain evidence="2 3">CBS 113982</strain>
    </source>
</reference>